<accession>A0A1I6K6Y8</accession>
<feature type="transmembrane region" description="Helical" evidence="1">
    <location>
        <begin position="211"/>
        <end position="230"/>
    </location>
</feature>
<feature type="transmembrane region" description="Helical" evidence="1">
    <location>
        <begin position="420"/>
        <end position="438"/>
    </location>
</feature>
<feature type="transmembrane region" description="Helical" evidence="1">
    <location>
        <begin position="450"/>
        <end position="473"/>
    </location>
</feature>
<gene>
    <name evidence="2" type="ORF">SAMN05216559_0270</name>
</gene>
<evidence type="ECO:0000313" key="3">
    <source>
        <dbReference type="Proteomes" id="UP000199062"/>
    </source>
</evidence>
<feature type="transmembrane region" description="Helical" evidence="1">
    <location>
        <begin position="106"/>
        <end position="125"/>
    </location>
</feature>
<feature type="transmembrane region" description="Helical" evidence="1">
    <location>
        <begin position="82"/>
        <end position="100"/>
    </location>
</feature>
<dbReference type="EMBL" id="FOZK01000001">
    <property type="protein sequence ID" value="SFR86828.1"/>
    <property type="molecule type" value="Genomic_DNA"/>
</dbReference>
<keyword evidence="1" id="KW-0472">Membrane</keyword>
<organism evidence="2 3">
    <name type="scientific">Halomicrobium zhouii</name>
    <dbReference type="NCBI Taxonomy" id="767519"/>
    <lineage>
        <taxon>Archaea</taxon>
        <taxon>Methanobacteriati</taxon>
        <taxon>Methanobacteriota</taxon>
        <taxon>Stenosarchaea group</taxon>
        <taxon>Halobacteria</taxon>
        <taxon>Halobacteriales</taxon>
        <taxon>Haloarculaceae</taxon>
        <taxon>Halomicrobium</taxon>
    </lineage>
</organism>
<feature type="transmembrane region" description="Helical" evidence="1">
    <location>
        <begin position="137"/>
        <end position="159"/>
    </location>
</feature>
<protein>
    <recommendedName>
        <fullName evidence="4">Dolichyl-phosphate-mannose-protein mannosyltransferase</fullName>
    </recommendedName>
</protein>
<evidence type="ECO:0000256" key="1">
    <source>
        <dbReference type="SAM" id="Phobius"/>
    </source>
</evidence>
<dbReference type="Proteomes" id="UP000199062">
    <property type="component" value="Unassembled WGS sequence"/>
</dbReference>
<feature type="transmembrane region" description="Helical" evidence="1">
    <location>
        <begin position="347"/>
        <end position="367"/>
    </location>
</feature>
<keyword evidence="3" id="KW-1185">Reference proteome</keyword>
<evidence type="ECO:0000313" key="2">
    <source>
        <dbReference type="EMBL" id="SFR86828.1"/>
    </source>
</evidence>
<dbReference type="OrthoDB" id="110868at2157"/>
<sequence length="650" mass="69253">MSNRAVRTDGWLDGRIDQIGAVAGLLLAAALFPLRFLTENIFIQVIPVLVGIASGLYLVTAHFGREDVAAVRWRLSDLAGRSLGGVTLLGVGSLGLVATTTGGRSLPFFGLASVVGALIFVQVLFVRDSALRPGSIILQVVAFALVVRFAALATTPGLIGVDSWTHVTEYAQAIREGGSLAAIADVKYVAAPLYHLLGVVAAEAFNTSIRLAVYATLGLVMPLSVVLVYLTTRHFLPVRWSLFAMATYAVADHVVRWGVHLIPTSLGLVFFLVVVYGITKLFFVDREGPVFGLTILVGVAVVLTHQISAFVTLCFLAAAVAAQWVLWLADRHGSLGRVTAGRETTNVTPVFAMVCGLTVVNWAFTPYGSGTFIETMVGSLQRALDGSVGFLQLMGSEPAAGGALAAVVTDVPKWVEFVDALGFFLLLTAVVLGSLALVRSERFSQLSLTYVIAAAGMLVVVLGLPLFGLNLFLPGRWYAFMYAPMAIIAAIGVRYLSTRLSSRAVVAGLLVFALVFPGAMLVSNKAAPGDPMFDEHYPRYSGTSAELAAVETVSTIHPDGAPALQTDHPYRTLFTRWQGEEVEGLALGDDGTVGADAAVYREYQTHGAASARYQDDWVQVQLRESTVCGGETAVLYANEEVRYCQSPATV</sequence>
<keyword evidence="1" id="KW-1133">Transmembrane helix</keyword>
<dbReference type="AlphaFoldDB" id="A0A1I6K6Y8"/>
<feature type="transmembrane region" description="Helical" evidence="1">
    <location>
        <begin position="295"/>
        <end position="327"/>
    </location>
</feature>
<keyword evidence="1" id="KW-0812">Transmembrane</keyword>
<dbReference type="RefSeq" id="WP_089813162.1">
    <property type="nucleotide sequence ID" value="NZ_FOZK01000001.1"/>
</dbReference>
<evidence type="ECO:0008006" key="4">
    <source>
        <dbReference type="Google" id="ProtNLM"/>
    </source>
</evidence>
<feature type="transmembrane region" description="Helical" evidence="1">
    <location>
        <begin position="16"/>
        <end position="35"/>
    </location>
</feature>
<feature type="transmembrane region" description="Helical" evidence="1">
    <location>
        <begin position="504"/>
        <end position="522"/>
    </location>
</feature>
<proteinExistence type="predicted"/>
<feature type="transmembrane region" description="Helical" evidence="1">
    <location>
        <begin position="41"/>
        <end position="61"/>
    </location>
</feature>
<dbReference type="STRING" id="767519.SAMN05216559_0270"/>
<reference evidence="2 3" key="1">
    <citation type="submission" date="2016-10" db="EMBL/GenBank/DDBJ databases">
        <authorList>
            <person name="de Groot N.N."/>
        </authorList>
    </citation>
    <scope>NUCLEOTIDE SEQUENCE [LARGE SCALE GENOMIC DNA]</scope>
    <source>
        <strain evidence="2 3">CGMCC 1.10457</strain>
    </source>
</reference>
<name>A0A1I6K6Y8_9EURY</name>
<feature type="transmembrane region" description="Helical" evidence="1">
    <location>
        <begin position="479"/>
        <end position="497"/>
    </location>
</feature>